<feature type="domain" description="Hcy-binding" evidence="4">
    <location>
        <begin position="6"/>
        <end position="313"/>
    </location>
</feature>
<keyword evidence="6" id="KW-1185">Reference proteome</keyword>
<evidence type="ECO:0000313" key="5">
    <source>
        <dbReference type="EMBL" id="MDA5093710.1"/>
    </source>
</evidence>
<sequence length="323" mass="35256">MQTPTTRINDFLAAAKPYLTDGGLETTLIFHYELDLPCFAAFPLIDTHEGRGHLERYYESFVKLALKSRTGFVLDAPTWRASPEWGAELGYGSDDLARVNRESVEFTHFLRNKWETKTTPILVNGVIGPRGDGYISEEAMSRDEAEAFHAPQILALADGGVDLVTAVTMTNAAEAVGIARAAISRDVPVVISFTVETDGCLPSGLALKDAITEVDDATGGSILYFMINCAHPDHYSDKVAGGDAWRLRLGGLRSNASRLSHAELDNAETLDAGDPDEFGRLHQDLTNQLPNIRVLGGCCGTDDRHIRCVAHHNTPSHTNEHRT</sequence>
<evidence type="ECO:0000256" key="3">
    <source>
        <dbReference type="PROSITE-ProRule" id="PRU00333"/>
    </source>
</evidence>
<protein>
    <submittedName>
        <fullName evidence="5">Homocysteine S-methyltransferase family protein</fullName>
    </submittedName>
</protein>
<evidence type="ECO:0000256" key="2">
    <source>
        <dbReference type="ARBA" id="ARBA00022679"/>
    </source>
</evidence>
<evidence type="ECO:0000259" key="4">
    <source>
        <dbReference type="PROSITE" id="PS50970"/>
    </source>
</evidence>
<proteinExistence type="predicted"/>
<dbReference type="EMBL" id="JAQIIO010000003">
    <property type="protein sequence ID" value="MDA5093710.1"/>
    <property type="molecule type" value="Genomic_DNA"/>
</dbReference>
<keyword evidence="3" id="KW-0862">Zinc</keyword>
<keyword evidence="3" id="KW-0479">Metal-binding</keyword>
<keyword evidence="2 3" id="KW-0808">Transferase</keyword>
<feature type="binding site" evidence="3">
    <location>
        <position position="298"/>
    </location>
    <ligand>
        <name>Zn(2+)</name>
        <dbReference type="ChEBI" id="CHEBI:29105"/>
    </ligand>
</feature>
<dbReference type="SUPFAM" id="SSF82282">
    <property type="entry name" value="Homocysteine S-methyltransferase"/>
    <property type="match status" value="1"/>
</dbReference>
<dbReference type="InterPro" id="IPR036589">
    <property type="entry name" value="HCY_dom_sf"/>
</dbReference>
<comment type="cofactor">
    <cofactor evidence="3">
        <name>Zn(2+)</name>
        <dbReference type="ChEBI" id="CHEBI:29105"/>
    </cofactor>
</comment>
<dbReference type="Pfam" id="PF02574">
    <property type="entry name" value="S-methyl_trans"/>
    <property type="match status" value="1"/>
</dbReference>
<dbReference type="InterPro" id="IPR003726">
    <property type="entry name" value="HCY_dom"/>
</dbReference>
<feature type="binding site" evidence="3">
    <location>
        <position position="299"/>
    </location>
    <ligand>
        <name>Zn(2+)</name>
        <dbReference type="ChEBI" id="CHEBI:29105"/>
    </ligand>
</feature>
<feature type="binding site" evidence="3">
    <location>
        <position position="229"/>
    </location>
    <ligand>
        <name>Zn(2+)</name>
        <dbReference type="ChEBI" id="CHEBI:29105"/>
    </ligand>
</feature>
<organism evidence="5 6">
    <name type="scientific">Aliiroseovarius salicola</name>
    <dbReference type="NCBI Taxonomy" id="3009082"/>
    <lineage>
        <taxon>Bacteria</taxon>
        <taxon>Pseudomonadati</taxon>
        <taxon>Pseudomonadota</taxon>
        <taxon>Alphaproteobacteria</taxon>
        <taxon>Rhodobacterales</taxon>
        <taxon>Paracoccaceae</taxon>
        <taxon>Aliiroseovarius</taxon>
    </lineage>
</organism>
<dbReference type="PANTHER" id="PTHR11103">
    <property type="entry name" value="SLR1189 PROTEIN"/>
    <property type="match status" value="1"/>
</dbReference>
<dbReference type="PANTHER" id="PTHR11103:SF18">
    <property type="entry name" value="SLR1189 PROTEIN"/>
    <property type="match status" value="1"/>
</dbReference>
<name>A0ABT4VZM8_9RHOB</name>
<comment type="caution">
    <text evidence="5">The sequence shown here is derived from an EMBL/GenBank/DDBJ whole genome shotgun (WGS) entry which is preliminary data.</text>
</comment>
<reference evidence="5 6" key="1">
    <citation type="submission" date="2023-01" db="EMBL/GenBank/DDBJ databases">
        <authorList>
            <person name="Yoon J.-W."/>
        </authorList>
    </citation>
    <scope>NUCLEOTIDE SEQUENCE [LARGE SCALE GENOMIC DNA]</scope>
    <source>
        <strain evidence="5 6">KMU-50</strain>
    </source>
</reference>
<dbReference type="Proteomes" id="UP001528040">
    <property type="component" value="Unassembled WGS sequence"/>
</dbReference>
<keyword evidence="1 3" id="KW-0489">Methyltransferase</keyword>
<dbReference type="RefSeq" id="WP_271053408.1">
    <property type="nucleotide sequence ID" value="NZ_JAQIIO010000003.1"/>
</dbReference>
<dbReference type="Gene3D" id="3.20.20.330">
    <property type="entry name" value="Homocysteine-binding-like domain"/>
    <property type="match status" value="1"/>
</dbReference>
<evidence type="ECO:0000256" key="1">
    <source>
        <dbReference type="ARBA" id="ARBA00022603"/>
    </source>
</evidence>
<dbReference type="PROSITE" id="PS50970">
    <property type="entry name" value="HCY"/>
    <property type="match status" value="1"/>
</dbReference>
<accession>A0ABT4VZM8</accession>
<evidence type="ECO:0000313" key="6">
    <source>
        <dbReference type="Proteomes" id="UP001528040"/>
    </source>
</evidence>
<gene>
    <name evidence="5" type="ORF">O2N63_06375</name>
</gene>